<evidence type="ECO:0000313" key="2">
    <source>
        <dbReference type="EMBL" id="RYC30999.1"/>
    </source>
</evidence>
<protein>
    <recommendedName>
        <fullName evidence="4">DUF2160 domain-containing protein</fullName>
    </recommendedName>
</protein>
<keyword evidence="1" id="KW-0812">Transmembrane</keyword>
<evidence type="ECO:0000256" key="1">
    <source>
        <dbReference type="SAM" id="Phobius"/>
    </source>
</evidence>
<evidence type="ECO:0008006" key="4">
    <source>
        <dbReference type="Google" id="ProtNLM"/>
    </source>
</evidence>
<proteinExistence type="predicted"/>
<dbReference type="RefSeq" id="WP_129227854.1">
    <property type="nucleotide sequence ID" value="NZ_QYBB01000018.1"/>
</dbReference>
<dbReference type="Pfam" id="PF09928">
    <property type="entry name" value="DUF2160"/>
    <property type="match status" value="1"/>
</dbReference>
<name>A0A4Q2U3C9_9HYPH</name>
<organism evidence="2 3">
    <name type="scientific">Lichenibacterium minor</name>
    <dbReference type="NCBI Taxonomy" id="2316528"/>
    <lineage>
        <taxon>Bacteria</taxon>
        <taxon>Pseudomonadati</taxon>
        <taxon>Pseudomonadota</taxon>
        <taxon>Alphaproteobacteria</taxon>
        <taxon>Hyphomicrobiales</taxon>
        <taxon>Lichenihabitantaceae</taxon>
        <taxon>Lichenibacterium</taxon>
    </lineage>
</organism>
<dbReference type="Proteomes" id="UP000290759">
    <property type="component" value="Unassembled WGS sequence"/>
</dbReference>
<dbReference type="AlphaFoldDB" id="A0A4Q2U3C9"/>
<comment type="caution">
    <text evidence="2">The sequence shown here is derived from an EMBL/GenBank/DDBJ whole genome shotgun (WGS) entry which is preliminary data.</text>
</comment>
<feature type="transmembrane region" description="Helical" evidence="1">
    <location>
        <begin position="79"/>
        <end position="96"/>
    </location>
</feature>
<feature type="transmembrane region" description="Helical" evidence="1">
    <location>
        <begin position="57"/>
        <end position="73"/>
    </location>
</feature>
<accession>A0A4Q2U3C9</accession>
<keyword evidence="3" id="KW-1185">Reference proteome</keyword>
<dbReference type="EMBL" id="QYBB01000018">
    <property type="protein sequence ID" value="RYC30999.1"/>
    <property type="molecule type" value="Genomic_DNA"/>
</dbReference>
<dbReference type="InterPro" id="IPR018678">
    <property type="entry name" value="DUF2160_TM"/>
</dbReference>
<evidence type="ECO:0000313" key="3">
    <source>
        <dbReference type="Proteomes" id="UP000290759"/>
    </source>
</evidence>
<sequence length="97" mass="10528">MDSLSDAVAWMAWTWQTVLFFAALAACLAGLTALAVYRPETPHVGVLGFATTRGDRFFVSLLLSAFIFVGFIRFGGQDFTWPGLAALAATALMFRFA</sequence>
<feature type="transmembrane region" description="Helical" evidence="1">
    <location>
        <begin position="12"/>
        <end position="37"/>
    </location>
</feature>
<gene>
    <name evidence="2" type="ORF">D3273_15805</name>
</gene>
<dbReference type="OrthoDB" id="5420630at2"/>
<keyword evidence="1" id="KW-1133">Transmembrane helix</keyword>
<reference evidence="2 3" key="2">
    <citation type="submission" date="2019-02" db="EMBL/GenBank/DDBJ databases">
        <title>'Lichenibacterium ramalinii' gen. nov. sp. nov., 'Lichenibacterium minor' gen. nov. sp. nov.</title>
        <authorList>
            <person name="Pankratov T."/>
        </authorList>
    </citation>
    <scope>NUCLEOTIDE SEQUENCE [LARGE SCALE GENOMIC DNA]</scope>
    <source>
        <strain evidence="2 3">RmlP026</strain>
    </source>
</reference>
<keyword evidence="1" id="KW-0472">Membrane</keyword>
<reference evidence="2 3" key="1">
    <citation type="submission" date="2018-12" db="EMBL/GenBank/DDBJ databases">
        <authorList>
            <person name="Grouzdev D.S."/>
            <person name="Krutkina M.S."/>
        </authorList>
    </citation>
    <scope>NUCLEOTIDE SEQUENCE [LARGE SCALE GENOMIC DNA]</scope>
    <source>
        <strain evidence="2 3">RmlP026</strain>
    </source>
</reference>